<dbReference type="OrthoDB" id="10448009at2759"/>
<evidence type="ECO:0000313" key="2">
    <source>
        <dbReference type="Proteomes" id="UP000054653"/>
    </source>
</evidence>
<dbReference type="EMBL" id="JYDI01000297">
    <property type="protein sequence ID" value="KRY46283.1"/>
    <property type="molecule type" value="Genomic_DNA"/>
</dbReference>
<proteinExistence type="predicted"/>
<gene>
    <name evidence="1" type="ORF">T03_14615</name>
</gene>
<keyword evidence="2" id="KW-1185">Reference proteome</keyword>
<comment type="caution">
    <text evidence="1">The sequence shown here is derived from an EMBL/GenBank/DDBJ whole genome shotgun (WGS) entry which is preliminary data.</text>
</comment>
<dbReference type="AlphaFoldDB" id="A0A0V1CAF0"/>
<name>A0A0V1CAF0_TRIBR</name>
<reference evidence="1 2" key="1">
    <citation type="submission" date="2015-01" db="EMBL/GenBank/DDBJ databases">
        <title>Evolution of Trichinella species and genotypes.</title>
        <authorList>
            <person name="Korhonen P.K."/>
            <person name="Edoardo P."/>
            <person name="Giuseppe L.R."/>
            <person name="Gasser R.B."/>
        </authorList>
    </citation>
    <scope>NUCLEOTIDE SEQUENCE [LARGE SCALE GENOMIC DNA]</scope>
    <source>
        <strain evidence="1">ISS120</strain>
    </source>
</reference>
<sequence>MQEFTNHLSTCNSPCYTAALLIAVQRRRRRDSGWLLVTDPHDPTRRYLVSHCLAGRSVIDPRARRSLMIHCGSGSKPLRNVPLIYRRAASRETVSKTIWDQISVDPPRCPLRRKPSIYWSGEDRERSSIFSKRER</sequence>
<organism evidence="1 2">
    <name type="scientific">Trichinella britovi</name>
    <name type="common">Parasitic roundworm</name>
    <dbReference type="NCBI Taxonomy" id="45882"/>
    <lineage>
        <taxon>Eukaryota</taxon>
        <taxon>Metazoa</taxon>
        <taxon>Ecdysozoa</taxon>
        <taxon>Nematoda</taxon>
        <taxon>Enoplea</taxon>
        <taxon>Dorylaimia</taxon>
        <taxon>Trichinellida</taxon>
        <taxon>Trichinellidae</taxon>
        <taxon>Trichinella</taxon>
    </lineage>
</organism>
<protein>
    <submittedName>
        <fullName evidence="1">Uncharacterized protein</fullName>
    </submittedName>
</protein>
<dbReference type="Proteomes" id="UP000054653">
    <property type="component" value="Unassembled WGS sequence"/>
</dbReference>
<evidence type="ECO:0000313" key="1">
    <source>
        <dbReference type="EMBL" id="KRY46283.1"/>
    </source>
</evidence>
<accession>A0A0V1CAF0</accession>